<evidence type="ECO:0000256" key="2">
    <source>
        <dbReference type="SAM" id="MobiDB-lite"/>
    </source>
</evidence>
<dbReference type="InterPro" id="IPR029045">
    <property type="entry name" value="ClpP/crotonase-like_dom_sf"/>
</dbReference>
<evidence type="ECO:0000256" key="1">
    <source>
        <dbReference type="ARBA" id="ARBA00023239"/>
    </source>
</evidence>
<keyword evidence="4" id="KW-1185">Reference proteome</keyword>
<organism evidence="3 4">
    <name type="scientific">Diploptera punctata</name>
    <name type="common">Pacific beetle cockroach</name>
    <dbReference type="NCBI Taxonomy" id="6984"/>
    <lineage>
        <taxon>Eukaryota</taxon>
        <taxon>Metazoa</taxon>
        <taxon>Ecdysozoa</taxon>
        <taxon>Arthropoda</taxon>
        <taxon>Hexapoda</taxon>
        <taxon>Insecta</taxon>
        <taxon>Pterygota</taxon>
        <taxon>Neoptera</taxon>
        <taxon>Polyneoptera</taxon>
        <taxon>Dictyoptera</taxon>
        <taxon>Blattodea</taxon>
        <taxon>Blaberoidea</taxon>
        <taxon>Blaberidae</taxon>
        <taxon>Diplopterinae</taxon>
        <taxon>Diploptera</taxon>
    </lineage>
</organism>
<dbReference type="PANTHER" id="PTHR11941">
    <property type="entry name" value="ENOYL-COA HYDRATASE-RELATED"/>
    <property type="match status" value="1"/>
</dbReference>
<dbReference type="InterPro" id="IPR001753">
    <property type="entry name" value="Enoyl-CoA_hydra/iso"/>
</dbReference>
<feature type="region of interest" description="Disordered" evidence="2">
    <location>
        <begin position="204"/>
        <end position="226"/>
    </location>
</feature>
<dbReference type="GO" id="GO:0006635">
    <property type="term" value="P:fatty acid beta-oxidation"/>
    <property type="evidence" value="ECO:0007669"/>
    <property type="project" value="TreeGrafter"/>
</dbReference>
<sequence length="285" mass="31254">MWGLLKTQHRHITYYTGPETAHDEIRKMLLRSPGGQVDLIQNEDTGIATLCLNHPDKRNAISGKMMVDLENAINALETWESGKGLIVYGNGQTFCSGGDLNMARMFCNPDDGFRMATYMQHVLGRLQRLPLLTAALIEGTGALGGGSEIAVSCDFRLFANNTAGIGFVHSRMGIVPAWGGCTRLVSIVGYNRALDLMAYRTRGGRTRSSGHRTMRRRGKQSSRSTRVAQVSFRGDVQVIRALKAICFNATTISCSESLAHEKRIFAPLWGGPANLTALSKNIKHK</sequence>
<dbReference type="GO" id="GO:0005829">
    <property type="term" value="C:cytosol"/>
    <property type="evidence" value="ECO:0007669"/>
    <property type="project" value="TreeGrafter"/>
</dbReference>
<dbReference type="Pfam" id="PF00378">
    <property type="entry name" value="ECH_1"/>
    <property type="match status" value="1"/>
</dbReference>
<dbReference type="EMBL" id="JASPKZ010010657">
    <property type="protein sequence ID" value="KAJ9574050.1"/>
    <property type="molecule type" value="Genomic_DNA"/>
</dbReference>
<comment type="caution">
    <text evidence="3">The sequence shown here is derived from an EMBL/GenBank/DDBJ whole genome shotgun (WGS) entry which is preliminary data.</text>
</comment>
<evidence type="ECO:0000313" key="4">
    <source>
        <dbReference type="Proteomes" id="UP001233999"/>
    </source>
</evidence>
<reference evidence="3" key="2">
    <citation type="submission" date="2023-05" db="EMBL/GenBank/DDBJ databases">
        <authorList>
            <person name="Fouks B."/>
        </authorList>
    </citation>
    <scope>NUCLEOTIDE SEQUENCE</scope>
    <source>
        <strain evidence="3">Stay&amp;Tobe</strain>
        <tissue evidence="3">Testes</tissue>
    </source>
</reference>
<dbReference type="Proteomes" id="UP001233999">
    <property type="component" value="Unassembled WGS sequence"/>
</dbReference>
<reference evidence="3" key="1">
    <citation type="journal article" date="2023" name="IScience">
        <title>Live-bearing cockroach genome reveals convergent evolutionary mechanisms linked to viviparity in insects and beyond.</title>
        <authorList>
            <person name="Fouks B."/>
            <person name="Harrison M.C."/>
            <person name="Mikhailova A.A."/>
            <person name="Marchal E."/>
            <person name="English S."/>
            <person name="Carruthers M."/>
            <person name="Jennings E.C."/>
            <person name="Chiamaka E.L."/>
            <person name="Frigard R.A."/>
            <person name="Pippel M."/>
            <person name="Attardo G.M."/>
            <person name="Benoit J.B."/>
            <person name="Bornberg-Bauer E."/>
            <person name="Tobe S.S."/>
        </authorList>
    </citation>
    <scope>NUCLEOTIDE SEQUENCE</scope>
    <source>
        <strain evidence="3">Stay&amp;Tobe</strain>
    </source>
</reference>
<gene>
    <name evidence="3" type="ORF">L9F63_008576</name>
</gene>
<dbReference type="GO" id="GO:0016829">
    <property type="term" value="F:lyase activity"/>
    <property type="evidence" value="ECO:0007669"/>
    <property type="project" value="UniProtKB-KW"/>
</dbReference>
<feature type="compositionally biased region" description="Basic residues" evidence="2">
    <location>
        <begin position="204"/>
        <end position="220"/>
    </location>
</feature>
<dbReference type="SUPFAM" id="SSF52096">
    <property type="entry name" value="ClpP/crotonase"/>
    <property type="match status" value="1"/>
</dbReference>
<dbReference type="AlphaFoldDB" id="A0AAD7Z5F8"/>
<evidence type="ECO:0000313" key="3">
    <source>
        <dbReference type="EMBL" id="KAJ9574050.1"/>
    </source>
</evidence>
<evidence type="ECO:0008006" key="5">
    <source>
        <dbReference type="Google" id="ProtNLM"/>
    </source>
</evidence>
<keyword evidence="1" id="KW-0456">Lyase</keyword>
<dbReference type="PANTHER" id="PTHR11941:SF27">
    <property type="entry name" value="ETHYLMALONYL-COA DECARBOXYLASE"/>
    <property type="match status" value="1"/>
</dbReference>
<protein>
    <recommendedName>
        <fullName evidence="5">Ethylmalonyl-CoA decarboxylase</fullName>
    </recommendedName>
</protein>
<dbReference type="Gene3D" id="3.90.226.10">
    <property type="entry name" value="2-enoyl-CoA Hydratase, Chain A, domain 1"/>
    <property type="match status" value="1"/>
</dbReference>
<dbReference type="CDD" id="cd06558">
    <property type="entry name" value="crotonase-like"/>
    <property type="match status" value="1"/>
</dbReference>
<name>A0AAD7Z5F8_DIPPU</name>
<proteinExistence type="predicted"/>
<accession>A0AAD7Z5F8</accession>